<dbReference type="PANTHER" id="PTHR34883:SF15">
    <property type="entry name" value="EXTRACELLULAR SERINE-RICH PROTEIN"/>
    <property type="match status" value="1"/>
</dbReference>
<dbReference type="PANTHER" id="PTHR34883">
    <property type="entry name" value="SERINE-RICH PROTEIN, PUTATIVE-RELATED-RELATED"/>
    <property type="match status" value="1"/>
</dbReference>
<protein>
    <recommendedName>
        <fullName evidence="4">Phytocyanin domain-containing protein</fullName>
    </recommendedName>
</protein>
<dbReference type="SUPFAM" id="SSF49503">
    <property type="entry name" value="Cupredoxins"/>
    <property type="match status" value="1"/>
</dbReference>
<dbReference type="Gene3D" id="2.60.40.420">
    <property type="entry name" value="Cupredoxins - blue copper proteins"/>
    <property type="match status" value="1"/>
</dbReference>
<accession>A0A397UJH9</accession>
<comment type="caution">
    <text evidence="2">The sequence shown here is derived from an EMBL/GenBank/DDBJ whole genome shotgun (WGS) entry which is preliminary data.</text>
</comment>
<dbReference type="OrthoDB" id="2361895at2759"/>
<gene>
    <name evidence="2" type="ORF">C2G38_190380</name>
</gene>
<dbReference type="AlphaFoldDB" id="A0A397UJH9"/>
<evidence type="ECO:0000313" key="2">
    <source>
        <dbReference type="EMBL" id="RIB10442.1"/>
    </source>
</evidence>
<dbReference type="STRING" id="44941.A0A397UJH9"/>
<evidence type="ECO:0000256" key="1">
    <source>
        <dbReference type="SAM" id="SignalP"/>
    </source>
</evidence>
<organism evidence="2 3">
    <name type="scientific">Gigaspora rosea</name>
    <dbReference type="NCBI Taxonomy" id="44941"/>
    <lineage>
        <taxon>Eukaryota</taxon>
        <taxon>Fungi</taxon>
        <taxon>Fungi incertae sedis</taxon>
        <taxon>Mucoromycota</taxon>
        <taxon>Glomeromycotina</taxon>
        <taxon>Glomeromycetes</taxon>
        <taxon>Diversisporales</taxon>
        <taxon>Gigasporaceae</taxon>
        <taxon>Gigaspora</taxon>
    </lineage>
</organism>
<proteinExistence type="predicted"/>
<name>A0A397UJH9_9GLOM</name>
<dbReference type="InterPro" id="IPR052953">
    <property type="entry name" value="Ser-rich/MCO-related"/>
</dbReference>
<evidence type="ECO:0008006" key="4">
    <source>
        <dbReference type="Google" id="ProtNLM"/>
    </source>
</evidence>
<feature type="signal peptide" evidence="1">
    <location>
        <begin position="1"/>
        <end position="20"/>
    </location>
</feature>
<sequence length="115" mass="12526">MSRAIILFIILVSLTVSAIAAGVQVIYVGQDNMNQFVPNTVTAVKGDTIAFNFVGGQHDVVQASSYGNCSKMANGFDSGPNPSSNWFNYTVDVDKALLSYLVLLRFFSCLINEFF</sequence>
<dbReference type="InterPro" id="IPR008972">
    <property type="entry name" value="Cupredoxin"/>
</dbReference>
<dbReference type="Proteomes" id="UP000266673">
    <property type="component" value="Unassembled WGS sequence"/>
</dbReference>
<keyword evidence="1" id="KW-0732">Signal</keyword>
<dbReference type="EMBL" id="QKWP01001251">
    <property type="protein sequence ID" value="RIB10442.1"/>
    <property type="molecule type" value="Genomic_DNA"/>
</dbReference>
<evidence type="ECO:0000313" key="3">
    <source>
        <dbReference type="Proteomes" id="UP000266673"/>
    </source>
</evidence>
<feature type="chain" id="PRO_5017399468" description="Phytocyanin domain-containing protein" evidence="1">
    <location>
        <begin position="21"/>
        <end position="115"/>
    </location>
</feature>
<keyword evidence="3" id="KW-1185">Reference proteome</keyword>
<reference evidence="2 3" key="1">
    <citation type="submission" date="2018-06" db="EMBL/GenBank/DDBJ databases">
        <title>Comparative genomics reveals the genomic features of Rhizophagus irregularis, R. cerebriforme, R. diaphanum and Gigaspora rosea, and their symbiotic lifestyle signature.</title>
        <authorList>
            <person name="Morin E."/>
            <person name="San Clemente H."/>
            <person name="Chen E.C.H."/>
            <person name="De La Providencia I."/>
            <person name="Hainaut M."/>
            <person name="Kuo A."/>
            <person name="Kohler A."/>
            <person name="Murat C."/>
            <person name="Tang N."/>
            <person name="Roy S."/>
            <person name="Loubradou J."/>
            <person name="Henrissat B."/>
            <person name="Grigoriev I.V."/>
            <person name="Corradi N."/>
            <person name="Roux C."/>
            <person name="Martin F.M."/>
        </authorList>
    </citation>
    <scope>NUCLEOTIDE SEQUENCE [LARGE SCALE GENOMIC DNA]</scope>
    <source>
        <strain evidence="2 3">DAOM 194757</strain>
    </source>
</reference>